<name>A0AA88L5T2_ARTSF</name>
<dbReference type="GO" id="GO:0048312">
    <property type="term" value="P:intracellular distribution of mitochondria"/>
    <property type="evidence" value="ECO:0007669"/>
    <property type="project" value="TreeGrafter"/>
</dbReference>
<dbReference type="Pfam" id="PF00350">
    <property type="entry name" value="Dynamin_N"/>
    <property type="match status" value="1"/>
</dbReference>
<evidence type="ECO:0000256" key="1">
    <source>
        <dbReference type="RuleBase" id="RU003932"/>
    </source>
</evidence>
<proteinExistence type="inferred from homology"/>
<dbReference type="GO" id="GO:0005525">
    <property type="term" value="F:GTP binding"/>
    <property type="evidence" value="ECO:0007669"/>
    <property type="project" value="UniProtKB-KW"/>
</dbReference>
<feature type="domain" description="Dynamin-type G" evidence="2">
    <location>
        <begin position="1"/>
        <end position="117"/>
    </location>
</feature>
<evidence type="ECO:0000313" key="4">
    <source>
        <dbReference type="Proteomes" id="UP001187531"/>
    </source>
</evidence>
<dbReference type="PRINTS" id="PR00195">
    <property type="entry name" value="DYNAMIN"/>
</dbReference>
<dbReference type="PROSITE" id="PS51718">
    <property type="entry name" value="G_DYNAMIN_2"/>
    <property type="match status" value="1"/>
</dbReference>
<comment type="caution">
    <text evidence="3">The sequence shown here is derived from an EMBL/GenBank/DDBJ whole genome shotgun (WGS) entry which is preliminary data.</text>
</comment>
<dbReference type="EMBL" id="JAVRJZ010000014">
    <property type="protein sequence ID" value="KAK2713924.1"/>
    <property type="molecule type" value="Genomic_DNA"/>
</dbReference>
<dbReference type="SUPFAM" id="SSF52540">
    <property type="entry name" value="P-loop containing nucleoside triphosphate hydrolases"/>
    <property type="match status" value="1"/>
</dbReference>
<dbReference type="InterPro" id="IPR022812">
    <property type="entry name" value="Dynamin"/>
</dbReference>
<dbReference type="GO" id="GO:0000266">
    <property type="term" value="P:mitochondrial fission"/>
    <property type="evidence" value="ECO:0007669"/>
    <property type="project" value="TreeGrafter"/>
</dbReference>
<accession>A0AA88L5T2</accession>
<dbReference type="PANTHER" id="PTHR11566">
    <property type="entry name" value="DYNAMIN"/>
    <property type="match status" value="1"/>
</dbReference>
<keyword evidence="4" id="KW-1185">Reference proteome</keyword>
<dbReference type="GO" id="GO:0016559">
    <property type="term" value="P:peroxisome fission"/>
    <property type="evidence" value="ECO:0007669"/>
    <property type="project" value="TreeGrafter"/>
</dbReference>
<dbReference type="SMART" id="SM00053">
    <property type="entry name" value="DYNc"/>
    <property type="match status" value="1"/>
</dbReference>
<dbReference type="InterPro" id="IPR045063">
    <property type="entry name" value="Dynamin_N"/>
</dbReference>
<evidence type="ECO:0000259" key="2">
    <source>
        <dbReference type="PROSITE" id="PS51718"/>
    </source>
</evidence>
<dbReference type="PROSITE" id="PS00410">
    <property type="entry name" value="G_DYNAMIN_1"/>
    <property type="match status" value="1"/>
</dbReference>
<evidence type="ECO:0000313" key="3">
    <source>
        <dbReference type="EMBL" id="KAK2713924.1"/>
    </source>
</evidence>
<feature type="non-terminal residue" evidence="3">
    <location>
        <position position="1"/>
    </location>
</feature>
<dbReference type="Gene3D" id="3.40.50.300">
    <property type="entry name" value="P-loop containing nucleotide triphosphate hydrolases"/>
    <property type="match status" value="1"/>
</dbReference>
<dbReference type="GO" id="GO:0006897">
    <property type="term" value="P:endocytosis"/>
    <property type="evidence" value="ECO:0007669"/>
    <property type="project" value="TreeGrafter"/>
</dbReference>
<dbReference type="Proteomes" id="UP001187531">
    <property type="component" value="Unassembled WGS sequence"/>
</dbReference>
<protein>
    <recommendedName>
        <fullName evidence="2">Dynamin-type G domain-containing protein</fullName>
    </recommendedName>
</protein>
<dbReference type="GO" id="GO:0008017">
    <property type="term" value="F:microtubule binding"/>
    <property type="evidence" value="ECO:0007669"/>
    <property type="project" value="TreeGrafter"/>
</dbReference>
<gene>
    <name evidence="3" type="ORF">QYM36_009721</name>
</gene>
<dbReference type="GO" id="GO:0016020">
    <property type="term" value="C:membrane"/>
    <property type="evidence" value="ECO:0007669"/>
    <property type="project" value="TreeGrafter"/>
</dbReference>
<dbReference type="InterPro" id="IPR027417">
    <property type="entry name" value="P-loop_NTPase"/>
</dbReference>
<dbReference type="PANTHER" id="PTHR11566:SF21">
    <property type="entry name" value="DYNAMIN RELATED PROTEIN 1, ISOFORM A"/>
    <property type="match status" value="1"/>
</dbReference>
<comment type="similarity">
    <text evidence="1">Belongs to the TRAFAC class dynamin-like GTPase superfamily. Dynamin/Fzo/YdjA family.</text>
</comment>
<keyword evidence="1" id="KW-0342">GTP-binding</keyword>
<dbReference type="InterPro" id="IPR019762">
    <property type="entry name" value="Dynamin_GTPase_CS"/>
</dbReference>
<keyword evidence="1" id="KW-0547">Nucleotide-binding</keyword>
<dbReference type="GO" id="GO:0005874">
    <property type="term" value="C:microtubule"/>
    <property type="evidence" value="ECO:0007669"/>
    <property type="project" value="TreeGrafter"/>
</dbReference>
<dbReference type="GO" id="GO:0003924">
    <property type="term" value="F:GTPase activity"/>
    <property type="evidence" value="ECO:0007669"/>
    <property type="project" value="InterPro"/>
</dbReference>
<sequence>MSSGKSSVLESLVGQSFLPRGTGIVTRCPIVLQLIHVSKEGSDYKSEEEGTGDYDEWARFLHTNTVFTDFRKVQEEIQAYTNKIAGSNKGVSSDALYLKVYSQKVVNLTLVDLPGLTKKRFQSLLNSLGEDIVDKKQTLLQIITKFSSAYCSAIDGTGKNIETSELFGGARISYIFHETFGKTLDCINALSGLTQFDILTAIRNSSGPRPAIFVPE</sequence>
<dbReference type="InterPro" id="IPR030381">
    <property type="entry name" value="G_DYNAMIN_dom"/>
</dbReference>
<dbReference type="GO" id="GO:0005739">
    <property type="term" value="C:mitochondrion"/>
    <property type="evidence" value="ECO:0007669"/>
    <property type="project" value="TreeGrafter"/>
</dbReference>
<organism evidence="3 4">
    <name type="scientific">Artemia franciscana</name>
    <name type="common">Brine shrimp</name>
    <name type="synonym">Artemia sanfranciscana</name>
    <dbReference type="NCBI Taxonomy" id="6661"/>
    <lineage>
        <taxon>Eukaryota</taxon>
        <taxon>Metazoa</taxon>
        <taxon>Ecdysozoa</taxon>
        <taxon>Arthropoda</taxon>
        <taxon>Crustacea</taxon>
        <taxon>Branchiopoda</taxon>
        <taxon>Anostraca</taxon>
        <taxon>Artemiidae</taxon>
        <taxon>Artemia</taxon>
    </lineage>
</organism>
<dbReference type="InterPro" id="IPR001401">
    <property type="entry name" value="Dynamin_GTPase"/>
</dbReference>
<reference evidence="3" key="1">
    <citation type="submission" date="2023-07" db="EMBL/GenBank/DDBJ databases">
        <title>Chromosome-level genome assembly of Artemia franciscana.</title>
        <authorList>
            <person name="Jo E."/>
        </authorList>
    </citation>
    <scope>NUCLEOTIDE SEQUENCE</scope>
    <source>
        <tissue evidence="3">Whole body</tissue>
    </source>
</reference>
<dbReference type="AlphaFoldDB" id="A0AA88L5T2"/>